<dbReference type="InterPro" id="IPR039421">
    <property type="entry name" value="Type_1_exporter"/>
</dbReference>
<feature type="transmembrane region" description="Helical" evidence="7">
    <location>
        <begin position="158"/>
        <end position="174"/>
    </location>
</feature>
<dbReference type="EMBL" id="CP157743">
    <property type="protein sequence ID" value="XBS19964.1"/>
    <property type="molecule type" value="Genomic_DNA"/>
</dbReference>
<protein>
    <submittedName>
        <fullName evidence="10">Thiol reductant ABC exporter subunit CydD</fullName>
    </submittedName>
</protein>
<dbReference type="KEGG" id="mech:Q9L42_016635"/>
<dbReference type="PROSITE" id="PS50893">
    <property type="entry name" value="ABC_TRANSPORTER_2"/>
    <property type="match status" value="1"/>
</dbReference>
<feature type="transmembrane region" description="Helical" evidence="7">
    <location>
        <begin position="180"/>
        <end position="203"/>
    </location>
</feature>
<dbReference type="GO" id="GO:0140359">
    <property type="term" value="F:ABC-type transporter activity"/>
    <property type="evidence" value="ECO:0007669"/>
    <property type="project" value="InterPro"/>
</dbReference>
<dbReference type="PROSITE" id="PS50929">
    <property type="entry name" value="ABC_TM1F"/>
    <property type="match status" value="1"/>
</dbReference>
<evidence type="ECO:0000313" key="10">
    <source>
        <dbReference type="EMBL" id="XBS19964.1"/>
    </source>
</evidence>
<dbReference type="InterPro" id="IPR003439">
    <property type="entry name" value="ABC_transporter-like_ATP-bd"/>
</dbReference>
<evidence type="ECO:0000259" key="9">
    <source>
        <dbReference type="PROSITE" id="PS50929"/>
    </source>
</evidence>
<dbReference type="GO" id="GO:0042883">
    <property type="term" value="P:cysteine transport"/>
    <property type="evidence" value="ECO:0007669"/>
    <property type="project" value="InterPro"/>
</dbReference>
<dbReference type="Pfam" id="PF00664">
    <property type="entry name" value="ABC_membrane"/>
    <property type="match status" value="1"/>
</dbReference>
<dbReference type="PANTHER" id="PTHR24221:SF261">
    <property type="entry name" value="GLUTATHIONE_L-CYSTEINE TRANSPORT SYSTEM ATP-BINDING_PERMEASE PROTEIN CYDD"/>
    <property type="match status" value="1"/>
</dbReference>
<dbReference type="GO" id="GO:0016887">
    <property type="term" value="F:ATP hydrolysis activity"/>
    <property type="evidence" value="ECO:0007669"/>
    <property type="project" value="InterPro"/>
</dbReference>
<proteinExistence type="predicted"/>
<dbReference type="SMART" id="SM00382">
    <property type="entry name" value="AAA"/>
    <property type="match status" value="1"/>
</dbReference>
<keyword evidence="2 7" id="KW-0812">Transmembrane</keyword>
<dbReference type="NCBIfam" id="TIGR02857">
    <property type="entry name" value="CydD"/>
    <property type="match status" value="1"/>
</dbReference>
<feature type="domain" description="ABC transporter" evidence="8">
    <location>
        <begin position="359"/>
        <end position="568"/>
    </location>
</feature>
<keyword evidence="11" id="KW-1185">Reference proteome</keyword>
<dbReference type="Pfam" id="PF00005">
    <property type="entry name" value="ABC_tran"/>
    <property type="match status" value="1"/>
</dbReference>
<dbReference type="PANTHER" id="PTHR24221">
    <property type="entry name" value="ATP-BINDING CASSETTE SUB-FAMILY B"/>
    <property type="match status" value="1"/>
</dbReference>
<feature type="transmembrane region" description="Helical" evidence="7">
    <location>
        <begin position="79"/>
        <end position="104"/>
    </location>
</feature>
<dbReference type="CDD" id="cd18584">
    <property type="entry name" value="ABC_6TM_AarD_CydD"/>
    <property type="match status" value="1"/>
</dbReference>
<evidence type="ECO:0000256" key="1">
    <source>
        <dbReference type="ARBA" id="ARBA00004651"/>
    </source>
</evidence>
<dbReference type="AlphaFoldDB" id="A0AAU7NSP7"/>
<dbReference type="Proteomes" id="UP001225378">
    <property type="component" value="Chromosome"/>
</dbReference>
<keyword evidence="5 7" id="KW-1133">Transmembrane helix</keyword>
<evidence type="ECO:0000256" key="4">
    <source>
        <dbReference type="ARBA" id="ARBA00022840"/>
    </source>
</evidence>
<evidence type="ECO:0000256" key="3">
    <source>
        <dbReference type="ARBA" id="ARBA00022741"/>
    </source>
</evidence>
<evidence type="ECO:0000256" key="5">
    <source>
        <dbReference type="ARBA" id="ARBA00022989"/>
    </source>
</evidence>
<gene>
    <name evidence="10" type="primary">cydD</name>
    <name evidence="10" type="ORF">Q9L42_016635</name>
</gene>
<dbReference type="InterPro" id="IPR003593">
    <property type="entry name" value="AAA+_ATPase"/>
</dbReference>
<evidence type="ECO:0000256" key="6">
    <source>
        <dbReference type="ARBA" id="ARBA00023136"/>
    </source>
</evidence>
<feature type="domain" description="ABC transmembrane type-1" evidence="9">
    <location>
        <begin position="39"/>
        <end position="328"/>
    </location>
</feature>
<keyword evidence="3" id="KW-0547">Nucleotide-binding</keyword>
<dbReference type="InterPro" id="IPR011527">
    <property type="entry name" value="ABC1_TM_dom"/>
</dbReference>
<name>A0AAU7NSP7_9GAMM</name>
<dbReference type="GO" id="GO:0034040">
    <property type="term" value="F:ATPase-coupled lipid transmembrane transporter activity"/>
    <property type="evidence" value="ECO:0007669"/>
    <property type="project" value="TreeGrafter"/>
</dbReference>
<dbReference type="InterPro" id="IPR014216">
    <property type="entry name" value="ABC_transptr_CydD"/>
</dbReference>
<reference evidence="10 11" key="1">
    <citation type="journal article" date="2024" name="Microbiology">
        <title>Methylomarinum rosea sp. nov., a novel halophilic methanotrophic bacterium from the hypersaline Lake Elton.</title>
        <authorList>
            <person name="Suleimanov R.Z."/>
            <person name="Oshkin I.Y."/>
            <person name="Danilova O.V."/>
            <person name="Suzina N.E."/>
            <person name="Dedysh S.N."/>
        </authorList>
    </citation>
    <scope>NUCLEOTIDE SEQUENCE [LARGE SCALE GENOMIC DNA]</scope>
    <source>
        <strain evidence="10 11">Ch1-1</strain>
    </source>
</reference>
<accession>A0AAU7NSP7</accession>
<evidence type="ECO:0000259" key="8">
    <source>
        <dbReference type="PROSITE" id="PS50893"/>
    </source>
</evidence>
<dbReference type="InterPro" id="IPR036640">
    <property type="entry name" value="ABC1_TM_sf"/>
</dbReference>
<dbReference type="Gene3D" id="3.40.50.300">
    <property type="entry name" value="P-loop containing nucleotide triphosphate hydrolases"/>
    <property type="match status" value="1"/>
</dbReference>
<feature type="transmembrane region" description="Helical" evidence="7">
    <location>
        <begin position="36"/>
        <end position="59"/>
    </location>
</feature>
<evidence type="ECO:0000256" key="2">
    <source>
        <dbReference type="ARBA" id="ARBA00022692"/>
    </source>
</evidence>
<comment type="subcellular location">
    <subcellularLocation>
        <location evidence="1">Cell membrane</location>
        <topology evidence="1">Multi-pass membrane protein</topology>
    </subcellularLocation>
</comment>
<sequence>MKLKQSVNQAAFDASKQREQHCAQWLKSLHEPVRSALRLAVLAGGGNGLLIIAQAALLASILHRLIIDQRHWPELQLNLLLLLAVVLLRGIAVYYVRVCAFSAATKIKQKLRRQLLNHLSLLGPAYLKQHHSGQLATATLEHCEAMEKYFCRYAPQKSIAVIVPLLIMLAVFPVNWVVGVIFLVTGPLVPLFMALIGMGAAAANRKQFLELAWMGGYYLDRLQGLTTLKLFGQAYKELDAIGDIADSFREKTMAVLRIAFMSSAVLEFFSAVAVALVAVYVGLGLLGLIHFGPARDISLQNALFVLLLAPEFFLPLRQLAANYHDRAAALAAADHLLEILDHEVGFVDQSKYVKSDYCIELIEVSKHYRQRRVLEKINLRIQAGEKLVLVGETGAGKSTLLNLLLGFESPSSGQVLINGCTPTRETAAQQLCWLGQRTTVFYGSIIDNIRLFDPDIARQQVIEAARAAGVMSFAETLEQGLDTLIGEQGYGLSGGQVQRIAMARALLKDAPIVLLDEPTANLDRQTKRQLLDSIDRVFKQKTVIIASHDPEVVERMGRQVKLVNGAIR</sequence>
<organism evidence="10 11">
    <name type="scientific">Methylomarinum roseum</name>
    <dbReference type="NCBI Taxonomy" id="3067653"/>
    <lineage>
        <taxon>Bacteria</taxon>
        <taxon>Pseudomonadati</taxon>
        <taxon>Pseudomonadota</taxon>
        <taxon>Gammaproteobacteria</taxon>
        <taxon>Methylococcales</taxon>
        <taxon>Methylococcaceae</taxon>
        <taxon>Methylomarinum</taxon>
    </lineage>
</organism>
<dbReference type="SUPFAM" id="SSF90123">
    <property type="entry name" value="ABC transporter transmembrane region"/>
    <property type="match status" value="1"/>
</dbReference>
<dbReference type="Gene3D" id="1.20.1560.10">
    <property type="entry name" value="ABC transporter type 1, transmembrane domain"/>
    <property type="match status" value="1"/>
</dbReference>
<dbReference type="InterPro" id="IPR027417">
    <property type="entry name" value="P-loop_NTPase"/>
</dbReference>
<dbReference type="SUPFAM" id="SSF52540">
    <property type="entry name" value="P-loop containing nucleoside triphosphate hydrolases"/>
    <property type="match status" value="1"/>
</dbReference>
<keyword evidence="6 7" id="KW-0472">Membrane</keyword>
<feature type="transmembrane region" description="Helical" evidence="7">
    <location>
        <begin position="258"/>
        <end position="291"/>
    </location>
</feature>
<evidence type="ECO:0000256" key="7">
    <source>
        <dbReference type="SAM" id="Phobius"/>
    </source>
</evidence>
<dbReference type="GO" id="GO:0005886">
    <property type="term" value="C:plasma membrane"/>
    <property type="evidence" value="ECO:0007669"/>
    <property type="project" value="UniProtKB-SubCell"/>
</dbReference>
<dbReference type="RefSeq" id="WP_349431443.1">
    <property type="nucleotide sequence ID" value="NZ_CP157743.1"/>
</dbReference>
<keyword evidence="4" id="KW-0067">ATP-binding</keyword>
<dbReference type="GO" id="GO:0005524">
    <property type="term" value="F:ATP binding"/>
    <property type="evidence" value="ECO:0007669"/>
    <property type="project" value="UniProtKB-KW"/>
</dbReference>
<evidence type="ECO:0000313" key="11">
    <source>
        <dbReference type="Proteomes" id="UP001225378"/>
    </source>
</evidence>